<feature type="transmembrane region" description="Helical" evidence="1">
    <location>
        <begin position="12"/>
        <end position="36"/>
    </location>
</feature>
<feature type="non-terminal residue" evidence="2">
    <location>
        <position position="1"/>
    </location>
</feature>
<dbReference type="EMBL" id="UINC01155631">
    <property type="protein sequence ID" value="SVD51592.1"/>
    <property type="molecule type" value="Genomic_DNA"/>
</dbReference>
<proteinExistence type="predicted"/>
<protein>
    <submittedName>
        <fullName evidence="2">Uncharacterized protein</fullName>
    </submittedName>
</protein>
<keyword evidence="1" id="KW-0472">Membrane</keyword>
<accession>A0A382VYH4</accession>
<dbReference type="AlphaFoldDB" id="A0A382VYH4"/>
<name>A0A382VYH4_9ZZZZ</name>
<feature type="non-terminal residue" evidence="2">
    <location>
        <position position="59"/>
    </location>
</feature>
<sequence>MSQKKLSTKIIGNRIIIFFLLLIIIFLITLITPINIQKSYIDKYYDSIKSTRIYYGEYI</sequence>
<reference evidence="2" key="1">
    <citation type="submission" date="2018-05" db="EMBL/GenBank/DDBJ databases">
        <authorList>
            <person name="Lanie J.A."/>
            <person name="Ng W.-L."/>
            <person name="Kazmierczak K.M."/>
            <person name="Andrzejewski T.M."/>
            <person name="Davidsen T.M."/>
            <person name="Wayne K.J."/>
            <person name="Tettelin H."/>
            <person name="Glass J.I."/>
            <person name="Rusch D."/>
            <person name="Podicherti R."/>
            <person name="Tsui H.-C.T."/>
            <person name="Winkler M.E."/>
        </authorList>
    </citation>
    <scope>NUCLEOTIDE SEQUENCE</scope>
</reference>
<keyword evidence="1" id="KW-0812">Transmembrane</keyword>
<evidence type="ECO:0000256" key="1">
    <source>
        <dbReference type="SAM" id="Phobius"/>
    </source>
</evidence>
<evidence type="ECO:0000313" key="2">
    <source>
        <dbReference type="EMBL" id="SVD51592.1"/>
    </source>
</evidence>
<organism evidence="2">
    <name type="scientific">marine metagenome</name>
    <dbReference type="NCBI Taxonomy" id="408172"/>
    <lineage>
        <taxon>unclassified sequences</taxon>
        <taxon>metagenomes</taxon>
        <taxon>ecological metagenomes</taxon>
    </lineage>
</organism>
<gene>
    <name evidence="2" type="ORF">METZ01_LOCUS404446</name>
</gene>
<keyword evidence="1" id="KW-1133">Transmembrane helix</keyword>